<dbReference type="PANTHER" id="PTHR10073:SF12">
    <property type="entry name" value="DNA MISMATCH REPAIR PROTEIN MLH1"/>
    <property type="match status" value="1"/>
</dbReference>
<keyword evidence="7" id="KW-0255">Endonuclease</keyword>
<keyword evidence="7" id="KW-0540">Nuclease</keyword>
<dbReference type="GO" id="GO:0004519">
    <property type="term" value="F:endonuclease activity"/>
    <property type="evidence" value="ECO:0007669"/>
    <property type="project" value="UniProtKB-KW"/>
</dbReference>
<dbReference type="EMBL" id="JAAZAL010000026">
    <property type="protein sequence ID" value="NLE30786.1"/>
    <property type="molecule type" value="Genomic_DNA"/>
</dbReference>
<dbReference type="InterPro" id="IPR036890">
    <property type="entry name" value="HATPase_C_sf"/>
</dbReference>
<organism evidence="7 8">
    <name type="scientific">Candidatus Dojkabacteria bacterium</name>
    <dbReference type="NCBI Taxonomy" id="2099670"/>
    <lineage>
        <taxon>Bacteria</taxon>
        <taxon>Candidatus Dojkabacteria</taxon>
    </lineage>
</organism>
<dbReference type="AlphaFoldDB" id="A0A847ESX1"/>
<dbReference type="GO" id="GO:0005524">
    <property type="term" value="F:ATP binding"/>
    <property type="evidence" value="ECO:0007669"/>
    <property type="project" value="InterPro"/>
</dbReference>
<dbReference type="Pfam" id="PF13589">
    <property type="entry name" value="HATPase_c_3"/>
    <property type="match status" value="1"/>
</dbReference>
<sequence>MKEYILNTLPQELVNQIAAGEVIERPASVVKELIDNSIDAKATKIQIRIENGGIDLIEISDNGVGIPQESLNDIFKSHTTSKISSLEDLNSLLTMGFRGEALSTILSVSQVELISKYVGSETASKITFRSFNDFDITKAARESGTVVSVKGLFEKIPARRKFLKTPQTEYKKILDILFPYFLIYPNIHFSVIKDSKQVIELPKVLNSNPNTVEIERVKKVLKDEYIDRMIKVFYDGNGIKISGFTAHPSDHQKRYSNQYIFVNSRPIWDSGIAKAVLTGYERYIPFGEKVPYILLIDINPDQIDINVHPRKEEIRFLNPFRIYSSISEAIQRAVSTVTTYRVDSEFKTPSLNPINDYNSHQSIGKTYSSRDITFKANQSSSVKDSLLFSQEVLNDTGYIKSTDSVIFEEGYKKIRNIFQIFNKYIVIEFEDQTLWLIDQHAAAERITFEKLLNSKEVKLEQQNFLVPISLQYSLNEMTKFENLKEFFSDLGFKYSINKSEINIESVPVEFVNVDLKALFDEVFALGDESRDISKELNKLKDDILATISCHTSIRSGQSLHREEMIDIYSKLIKCENPYSCPHGRPIVWKLTLSEIDSKFDRTY</sequence>
<feature type="domain" description="DNA mismatch repair protein S5" evidence="6">
    <location>
        <begin position="217"/>
        <end position="335"/>
    </location>
</feature>
<dbReference type="InterPro" id="IPR020667">
    <property type="entry name" value="DNA_mismatch_repair_MutL"/>
</dbReference>
<keyword evidence="7" id="KW-0378">Hydrolase</keyword>
<dbReference type="GO" id="GO:0016887">
    <property type="term" value="F:ATP hydrolysis activity"/>
    <property type="evidence" value="ECO:0007669"/>
    <property type="project" value="InterPro"/>
</dbReference>
<dbReference type="InterPro" id="IPR014790">
    <property type="entry name" value="MutL_C"/>
</dbReference>
<evidence type="ECO:0000256" key="1">
    <source>
        <dbReference type="ARBA" id="ARBA00006082"/>
    </source>
</evidence>
<dbReference type="GO" id="GO:0006298">
    <property type="term" value="P:mismatch repair"/>
    <property type="evidence" value="ECO:0007669"/>
    <property type="project" value="UniProtKB-UniRule"/>
</dbReference>
<evidence type="ECO:0000256" key="4">
    <source>
        <dbReference type="HAMAP-Rule" id="MF_00149"/>
    </source>
</evidence>
<dbReference type="InterPro" id="IPR014721">
    <property type="entry name" value="Ribsml_uS5_D2-typ_fold_subgr"/>
</dbReference>
<dbReference type="Pfam" id="PF01119">
    <property type="entry name" value="DNA_mis_repair"/>
    <property type="match status" value="1"/>
</dbReference>
<dbReference type="PROSITE" id="PS00058">
    <property type="entry name" value="DNA_MISMATCH_REPAIR_1"/>
    <property type="match status" value="1"/>
</dbReference>
<dbReference type="InterPro" id="IPR037198">
    <property type="entry name" value="MutL_C_sf"/>
</dbReference>
<evidence type="ECO:0000259" key="5">
    <source>
        <dbReference type="SMART" id="SM00853"/>
    </source>
</evidence>
<dbReference type="InterPro" id="IPR002099">
    <property type="entry name" value="MutL/Mlh/PMS"/>
</dbReference>
<keyword evidence="3 4" id="KW-0234">DNA repair</keyword>
<dbReference type="CDD" id="cd16926">
    <property type="entry name" value="HATPase_MutL-MLH-PMS-like"/>
    <property type="match status" value="1"/>
</dbReference>
<feature type="domain" description="MutL C-terminal dimerisation" evidence="5">
    <location>
        <begin position="416"/>
        <end position="559"/>
    </location>
</feature>
<dbReference type="CDD" id="cd00782">
    <property type="entry name" value="MutL_Trans"/>
    <property type="match status" value="1"/>
</dbReference>
<comment type="function">
    <text evidence="4">This protein is involved in the repair of mismatches in DNA. It is required for dam-dependent methyl-directed DNA mismatch repair. May act as a 'molecular matchmaker', a protein that promotes the formation of a stable complex between two or more DNA-binding proteins in an ATP-dependent manner without itself being part of a final effector complex.</text>
</comment>
<dbReference type="GO" id="GO:0032300">
    <property type="term" value="C:mismatch repair complex"/>
    <property type="evidence" value="ECO:0007669"/>
    <property type="project" value="InterPro"/>
</dbReference>
<dbReference type="InterPro" id="IPR038973">
    <property type="entry name" value="MutL/Mlh/Pms-like"/>
</dbReference>
<name>A0A847ESX1_9BACT</name>
<dbReference type="InterPro" id="IPR042120">
    <property type="entry name" value="MutL_C_dimsub"/>
</dbReference>
<dbReference type="InterPro" id="IPR020568">
    <property type="entry name" value="Ribosomal_Su5_D2-typ_SF"/>
</dbReference>
<dbReference type="GO" id="GO:0140664">
    <property type="term" value="F:ATP-dependent DNA damage sensor activity"/>
    <property type="evidence" value="ECO:0007669"/>
    <property type="project" value="InterPro"/>
</dbReference>
<dbReference type="SMART" id="SM00853">
    <property type="entry name" value="MutL_C"/>
    <property type="match status" value="1"/>
</dbReference>
<protein>
    <recommendedName>
        <fullName evidence="4">DNA mismatch repair protein MutL</fullName>
    </recommendedName>
</protein>
<dbReference type="NCBIfam" id="TIGR00585">
    <property type="entry name" value="mutl"/>
    <property type="match status" value="1"/>
</dbReference>
<dbReference type="Gene3D" id="3.30.565.10">
    <property type="entry name" value="Histidine kinase-like ATPase, C-terminal domain"/>
    <property type="match status" value="1"/>
</dbReference>
<dbReference type="Gene3D" id="3.30.1540.20">
    <property type="entry name" value="MutL, C-terminal domain, dimerisation subdomain"/>
    <property type="match status" value="1"/>
</dbReference>
<gene>
    <name evidence="4 7" type="primary">mutL</name>
    <name evidence="7" type="ORF">GX618_00730</name>
</gene>
<evidence type="ECO:0000313" key="7">
    <source>
        <dbReference type="EMBL" id="NLE30786.1"/>
    </source>
</evidence>
<dbReference type="Gene3D" id="3.30.1370.100">
    <property type="entry name" value="MutL, C-terminal domain, regulatory subdomain"/>
    <property type="match status" value="1"/>
</dbReference>
<dbReference type="Pfam" id="PF08676">
    <property type="entry name" value="MutL_C"/>
    <property type="match status" value="1"/>
</dbReference>
<dbReference type="SUPFAM" id="SSF55874">
    <property type="entry name" value="ATPase domain of HSP90 chaperone/DNA topoisomerase II/histidine kinase"/>
    <property type="match status" value="1"/>
</dbReference>
<evidence type="ECO:0000259" key="6">
    <source>
        <dbReference type="SMART" id="SM01340"/>
    </source>
</evidence>
<dbReference type="SMART" id="SM01340">
    <property type="entry name" value="DNA_mis_repair"/>
    <property type="match status" value="1"/>
</dbReference>
<dbReference type="Proteomes" id="UP000554004">
    <property type="component" value="Unassembled WGS sequence"/>
</dbReference>
<dbReference type="InterPro" id="IPR014762">
    <property type="entry name" value="DNA_mismatch_repair_CS"/>
</dbReference>
<dbReference type="FunFam" id="3.30.565.10:FF:000003">
    <property type="entry name" value="DNA mismatch repair endonuclease MutL"/>
    <property type="match status" value="1"/>
</dbReference>
<evidence type="ECO:0000256" key="2">
    <source>
        <dbReference type="ARBA" id="ARBA00022763"/>
    </source>
</evidence>
<comment type="caution">
    <text evidence="7">The sequence shown here is derived from an EMBL/GenBank/DDBJ whole genome shotgun (WGS) entry which is preliminary data.</text>
</comment>
<dbReference type="HAMAP" id="MF_00149">
    <property type="entry name" value="DNA_mis_repair"/>
    <property type="match status" value="1"/>
</dbReference>
<evidence type="ECO:0000313" key="8">
    <source>
        <dbReference type="Proteomes" id="UP000554004"/>
    </source>
</evidence>
<accession>A0A847ESX1</accession>
<reference evidence="7 8" key="1">
    <citation type="journal article" date="2020" name="Biotechnol. Biofuels">
        <title>New insights from the biogas microbiome by comprehensive genome-resolved metagenomics of nearly 1600 species originating from multiple anaerobic digesters.</title>
        <authorList>
            <person name="Campanaro S."/>
            <person name="Treu L."/>
            <person name="Rodriguez-R L.M."/>
            <person name="Kovalovszki A."/>
            <person name="Ziels R.M."/>
            <person name="Maus I."/>
            <person name="Zhu X."/>
            <person name="Kougias P.G."/>
            <person name="Basile A."/>
            <person name="Luo G."/>
            <person name="Schluter A."/>
            <person name="Konstantinidis K.T."/>
            <person name="Angelidaki I."/>
        </authorList>
    </citation>
    <scope>NUCLEOTIDE SEQUENCE [LARGE SCALE GENOMIC DNA]</scope>
    <source>
        <strain evidence="7">AS06rmzACSIP_421</strain>
    </source>
</reference>
<comment type="similarity">
    <text evidence="1 4">Belongs to the DNA mismatch repair MutL/HexB family.</text>
</comment>
<proteinExistence type="inferred from homology"/>
<dbReference type="InterPro" id="IPR042121">
    <property type="entry name" value="MutL_C_regsub"/>
</dbReference>
<keyword evidence="2 4" id="KW-0227">DNA damage</keyword>
<dbReference type="PANTHER" id="PTHR10073">
    <property type="entry name" value="DNA MISMATCH REPAIR PROTEIN MLH, PMS, MUTL"/>
    <property type="match status" value="1"/>
</dbReference>
<dbReference type="SUPFAM" id="SSF118116">
    <property type="entry name" value="DNA mismatch repair protein MutL"/>
    <property type="match status" value="1"/>
</dbReference>
<dbReference type="SUPFAM" id="SSF54211">
    <property type="entry name" value="Ribosomal protein S5 domain 2-like"/>
    <property type="match status" value="1"/>
</dbReference>
<evidence type="ECO:0000256" key="3">
    <source>
        <dbReference type="ARBA" id="ARBA00023204"/>
    </source>
</evidence>
<dbReference type="GO" id="GO:0030983">
    <property type="term" value="F:mismatched DNA binding"/>
    <property type="evidence" value="ECO:0007669"/>
    <property type="project" value="InterPro"/>
</dbReference>
<dbReference type="Gene3D" id="3.30.230.10">
    <property type="match status" value="1"/>
</dbReference>
<dbReference type="InterPro" id="IPR013507">
    <property type="entry name" value="DNA_mismatch_S5_2-like"/>
</dbReference>